<evidence type="ECO:0000313" key="2">
    <source>
        <dbReference type="Proteomes" id="UP001530293"/>
    </source>
</evidence>
<dbReference type="Pfam" id="PF03645">
    <property type="entry name" value="Tctex-1"/>
    <property type="match status" value="1"/>
</dbReference>
<comment type="caution">
    <text evidence="1">The sequence shown here is derived from an EMBL/GenBank/DDBJ whole genome shotgun (WGS) entry which is preliminary data.</text>
</comment>
<accession>A0ABD3N2Y8</accession>
<dbReference type="InterPro" id="IPR038586">
    <property type="entry name" value="Tctex-1-like_sf"/>
</dbReference>
<dbReference type="Gene3D" id="3.30.1140.40">
    <property type="entry name" value="Tctex-1"/>
    <property type="match status" value="1"/>
</dbReference>
<dbReference type="EMBL" id="JALLBG020000042">
    <property type="protein sequence ID" value="KAL3770446.1"/>
    <property type="molecule type" value="Genomic_DNA"/>
</dbReference>
<dbReference type="PANTHER" id="PTHR21255:SF7">
    <property type="entry name" value="DYNEIN LIGHT CHAIN TCTEX-TYPE PROTEIN 2B"/>
    <property type="match status" value="1"/>
</dbReference>
<dbReference type="CDD" id="cd21451">
    <property type="entry name" value="DLC-like_TCTEX1D"/>
    <property type="match status" value="1"/>
</dbReference>
<evidence type="ECO:0000313" key="1">
    <source>
        <dbReference type="EMBL" id="KAL3770446.1"/>
    </source>
</evidence>
<sequence length="150" mass="16651">SSSSSAPTLTSCVSSAVPTMSITQSSYNFTPDENDRFYESKATLIATEILESELKGKVDEKWVAEWADSGDKFEALSKDIADKIKAKCIAKLNIPRYKIVVQVTIGQMKDQGVTITSRSLWDTATDNYATARFRNQRIWSSAIVFALHTD</sequence>
<feature type="non-terminal residue" evidence="1">
    <location>
        <position position="1"/>
    </location>
</feature>
<reference evidence="1 2" key="1">
    <citation type="submission" date="2024-10" db="EMBL/GenBank/DDBJ databases">
        <title>Updated reference genomes for cyclostephanoid diatoms.</title>
        <authorList>
            <person name="Roberts W.R."/>
            <person name="Alverson A.J."/>
        </authorList>
    </citation>
    <scope>NUCLEOTIDE SEQUENCE [LARGE SCALE GENOMIC DNA]</scope>
    <source>
        <strain evidence="1 2">AJA232-27</strain>
    </source>
</reference>
<name>A0ABD3N2Y8_9STRA</name>
<dbReference type="Proteomes" id="UP001530293">
    <property type="component" value="Unassembled WGS sequence"/>
</dbReference>
<protein>
    <submittedName>
        <fullName evidence="1">Uncharacterized protein</fullName>
    </submittedName>
</protein>
<proteinExistence type="predicted"/>
<organism evidence="1 2">
    <name type="scientific">Discostella pseudostelligera</name>
    <dbReference type="NCBI Taxonomy" id="259834"/>
    <lineage>
        <taxon>Eukaryota</taxon>
        <taxon>Sar</taxon>
        <taxon>Stramenopiles</taxon>
        <taxon>Ochrophyta</taxon>
        <taxon>Bacillariophyta</taxon>
        <taxon>Coscinodiscophyceae</taxon>
        <taxon>Thalassiosirophycidae</taxon>
        <taxon>Stephanodiscales</taxon>
        <taxon>Stephanodiscaceae</taxon>
        <taxon>Discostella</taxon>
    </lineage>
</organism>
<dbReference type="InterPro" id="IPR005334">
    <property type="entry name" value="Tctex-1-like"/>
</dbReference>
<gene>
    <name evidence="1" type="ORF">ACHAWU_009997</name>
</gene>
<keyword evidence="2" id="KW-1185">Reference proteome</keyword>
<dbReference type="AlphaFoldDB" id="A0ABD3N2Y8"/>
<dbReference type="PANTHER" id="PTHR21255">
    <property type="entry name" value="T-COMPLEX-ASSOCIATED-TESTIS-EXPRESSED 1/ DYNEIN LIGHT CHAIN"/>
    <property type="match status" value="1"/>
</dbReference>